<protein>
    <submittedName>
        <fullName evidence="1">Uncharacterized protein</fullName>
    </submittedName>
</protein>
<keyword evidence="2" id="KW-1185">Reference proteome</keyword>
<dbReference type="OrthoDB" id="4956084at2"/>
<dbReference type="EMBL" id="FNPV01000020">
    <property type="protein sequence ID" value="SDZ24321.1"/>
    <property type="molecule type" value="Genomic_DNA"/>
</dbReference>
<evidence type="ECO:0000313" key="1">
    <source>
        <dbReference type="EMBL" id="SDZ24321.1"/>
    </source>
</evidence>
<name>A0A1H3RGG8_9FIRM</name>
<dbReference type="RefSeq" id="WP_093315675.1">
    <property type="nucleotide sequence ID" value="NZ_FNPV01000020.1"/>
</dbReference>
<sequence>MEYIDAGTLLEELTNDQIDKEFENVIYGRGEGVEVIESPKKTEHKVKGVRVCDWHLCRISFLYRKINDRFCSPECRIKYHSGLNYAKKKQKKKGKNSLRGGFFYVGT</sequence>
<reference evidence="1 2" key="1">
    <citation type="submission" date="2016-10" db="EMBL/GenBank/DDBJ databases">
        <authorList>
            <person name="de Groot N.N."/>
        </authorList>
    </citation>
    <scope>NUCLEOTIDE SEQUENCE [LARGE SCALE GENOMIC DNA]</scope>
    <source>
        <strain evidence="1 2">APO</strain>
    </source>
</reference>
<dbReference type="STRING" id="159292.SAMN05192546_1209"/>
<accession>A0A1H3RGG8</accession>
<proteinExistence type="predicted"/>
<dbReference type="AlphaFoldDB" id="A0A1H3RGG8"/>
<dbReference type="Proteomes" id="UP000199230">
    <property type="component" value="Unassembled WGS sequence"/>
</dbReference>
<gene>
    <name evidence="1" type="ORF">SAMN05192546_1209</name>
</gene>
<organism evidence="1 2">
    <name type="scientific">Tindallia californiensis</name>
    <dbReference type="NCBI Taxonomy" id="159292"/>
    <lineage>
        <taxon>Bacteria</taxon>
        <taxon>Bacillati</taxon>
        <taxon>Bacillota</taxon>
        <taxon>Clostridia</taxon>
        <taxon>Peptostreptococcales</taxon>
        <taxon>Tindalliaceae</taxon>
        <taxon>Tindallia</taxon>
    </lineage>
</organism>
<evidence type="ECO:0000313" key="2">
    <source>
        <dbReference type="Proteomes" id="UP000199230"/>
    </source>
</evidence>